<sequence>MGKVVKTFLPIKKGPGMIGRVVGINSSYIEIIPLKIKVKTMGFLSFRLRKEKNLGIISSSRGVV</sequence>
<protein>
    <submittedName>
        <fullName evidence="1">Uncharacterized protein</fullName>
    </submittedName>
</protein>
<evidence type="ECO:0000313" key="1">
    <source>
        <dbReference type="EMBL" id="PJE67270.1"/>
    </source>
</evidence>
<comment type="caution">
    <text evidence="1">The sequence shown here is derived from an EMBL/GenBank/DDBJ whole genome shotgun (WGS) entry which is preliminary data.</text>
</comment>
<name>A0A2M8L2X0_9BACT</name>
<dbReference type="Proteomes" id="UP000231474">
    <property type="component" value="Unassembled WGS sequence"/>
</dbReference>
<dbReference type="AlphaFoldDB" id="A0A2M8L2X0"/>
<gene>
    <name evidence="1" type="ORF">COU95_03295</name>
</gene>
<dbReference type="EMBL" id="PFEK01000065">
    <property type="protein sequence ID" value="PJE67270.1"/>
    <property type="molecule type" value="Genomic_DNA"/>
</dbReference>
<proteinExistence type="predicted"/>
<evidence type="ECO:0000313" key="2">
    <source>
        <dbReference type="Proteomes" id="UP000231474"/>
    </source>
</evidence>
<organism evidence="1 2">
    <name type="scientific">Candidatus Shapirobacteria bacterium CG10_big_fil_rev_8_21_14_0_10_40_9</name>
    <dbReference type="NCBI Taxonomy" id="1974888"/>
    <lineage>
        <taxon>Bacteria</taxon>
        <taxon>Candidatus Shapironibacteriota</taxon>
    </lineage>
</organism>
<reference evidence="2" key="1">
    <citation type="submission" date="2017-09" db="EMBL/GenBank/DDBJ databases">
        <title>Depth-based differentiation of microbial function through sediment-hosted aquifers and enrichment of novel symbionts in the deep terrestrial subsurface.</title>
        <authorList>
            <person name="Probst A.J."/>
            <person name="Ladd B."/>
            <person name="Jarett J.K."/>
            <person name="Geller-Mcgrath D.E."/>
            <person name="Sieber C.M.K."/>
            <person name="Emerson J.B."/>
            <person name="Anantharaman K."/>
            <person name="Thomas B.C."/>
            <person name="Malmstrom R."/>
            <person name="Stieglmeier M."/>
            <person name="Klingl A."/>
            <person name="Woyke T."/>
            <person name="Ryan C.M."/>
            <person name="Banfield J.F."/>
        </authorList>
    </citation>
    <scope>NUCLEOTIDE SEQUENCE [LARGE SCALE GENOMIC DNA]</scope>
</reference>
<accession>A0A2M8L2X0</accession>